<proteinExistence type="predicted"/>
<reference evidence="3" key="1">
    <citation type="journal article" date="2019" name="Int. J. Syst. Evol. Microbiol.">
        <title>The Global Catalogue of Microorganisms (GCM) 10K type strain sequencing project: providing services to taxonomists for standard genome sequencing and annotation.</title>
        <authorList>
            <consortium name="The Broad Institute Genomics Platform"/>
            <consortium name="The Broad Institute Genome Sequencing Center for Infectious Disease"/>
            <person name="Wu L."/>
            <person name="Ma J."/>
        </authorList>
    </citation>
    <scope>NUCLEOTIDE SEQUENCE [LARGE SCALE GENOMIC DNA]</scope>
    <source>
        <strain evidence="3">CGMCC 1.15772</strain>
    </source>
</reference>
<dbReference type="CDD" id="cd11528">
    <property type="entry name" value="NTP-PPase_MazG_Nterm"/>
    <property type="match status" value="1"/>
</dbReference>
<keyword evidence="3" id="KW-1185">Reference proteome</keyword>
<dbReference type="InterPro" id="IPR011551">
    <property type="entry name" value="NTP_PyrPHydrolase_MazG"/>
</dbReference>
<evidence type="ECO:0000259" key="1">
    <source>
        <dbReference type="Pfam" id="PF03819"/>
    </source>
</evidence>
<accession>A0ABW1YAK3</accession>
<gene>
    <name evidence="2" type="ORF">ACFP81_02475</name>
</gene>
<dbReference type="EMBL" id="JBHSWD010000001">
    <property type="protein sequence ID" value="MFC6591003.1"/>
    <property type="molecule type" value="Genomic_DNA"/>
</dbReference>
<evidence type="ECO:0000313" key="3">
    <source>
        <dbReference type="Proteomes" id="UP001596297"/>
    </source>
</evidence>
<dbReference type="InterPro" id="IPR048015">
    <property type="entry name" value="NTP-PPase_MazG-like_N"/>
</dbReference>
<dbReference type="Gene3D" id="1.10.287.1080">
    <property type="entry name" value="MazG-like"/>
    <property type="match status" value="1"/>
</dbReference>
<feature type="domain" description="NTP pyrophosphohydrolase MazG-like" evidence="1">
    <location>
        <begin position="23"/>
        <end position="93"/>
    </location>
</feature>
<dbReference type="Pfam" id="PF03819">
    <property type="entry name" value="MazG"/>
    <property type="match status" value="1"/>
</dbReference>
<dbReference type="InterPro" id="IPR004518">
    <property type="entry name" value="MazG-like_dom"/>
</dbReference>
<dbReference type="PANTHER" id="PTHR30522">
    <property type="entry name" value="NUCLEOSIDE TRIPHOSPHATE PYROPHOSPHOHYDROLASE"/>
    <property type="match status" value="1"/>
</dbReference>
<dbReference type="Proteomes" id="UP001596297">
    <property type="component" value="Unassembled WGS sequence"/>
</dbReference>
<dbReference type="RefSeq" id="WP_380082010.1">
    <property type="nucleotide sequence ID" value="NZ_JBHSWD010000001.1"/>
</dbReference>
<protein>
    <submittedName>
        <fullName evidence="2">MazG nucleotide pyrophosphohydrolase domain-containing protein</fullName>
    </submittedName>
</protein>
<dbReference type="SUPFAM" id="SSF101386">
    <property type="entry name" value="all-alpha NTP pyrophosphatases"/>
    <property type="match status" value="1"/>
</dbReference>
<name>A0ABW1YAK3_9DEIO</name>
<comment type="caution">
    <text evidence="2">The sequence shown here is derived from an EMBL/GenBank/DDBJ whole genome shotgun (WGS) entry which is preliminary data.</text>
</comment>
<organism evidence="2 3">
    <name type="scientific">Deinococcus lacus</name>
    <dbReference type="NCBI Taxonomy" id="392561"/>
    <lineage>
        <taxon>Bacteria</taxon>
        <taxon>Thermotogati</taxon>
        <taxon>Deinococcota</taxon>
        <taxon>Deinococci</taxon>
        <taxon>Deinococcales</taxon>
        <taxon>Deinococcaceae</taxon>
        <taxon>Deinococcus</taxon>
    </lineage>
</organism>
<sequence>MQELLTVMRRLRGPGGCPWDQEQTYETLRPYLLEEAAEAIDAATPAELCAELGDVLLQVAFHAVIAEEEGSFSYTEIERGVVDKMVRRHPHVFGDQAGIDSSADVTRLWQDIKARERGGQPRPLQDQIPAALGALERERQAQKRLRGQPALDPDQARRALKEALDTADHDEAGVVAVLQAAVAWAQAAGVSPELALRSATNAQLRGQQP</sequence>
<evidence type="ECO:0000313" key="2">
    <source>
        <dbReference type="EMBL" id="MFC6591003.1"/>
    </source>
</evidence>
<dbReference type="PANTHER" id="PTHR30522:SF0">
    <property type="entry name" value="NUCLEOSIDE TRIPHOSPHATE PYROPHOSPHOHYDROLASE"/>
    <property type="match status" value="1"/>
</dbReference>